<organism evidence="1 2">
    <name type="scientific">Trichinella papuae</name>
    <dbReference type="NCBI Taxonomy" id="268474"/>
    <lineage>
        <taxon>Eukaryota</taxon>
        <taxon>Metazoa</taxon>
        <taxon>Ecdysozoa</taxon>
        <taxon>Nematoda</taxon>
        <taxon>Enoplea</taxon>
        <taxon>Dorylaimia</taxon>
        <taxon>Trichinellida</taxon>
        <taxon>Trichinellidae</taxon>
        <taxon>Trichinella</taxon>
    </lineage>
</organism>
<accession>A0A0V1M7G8</accession>
<name>A0A0V1M7G8_9BILA</name>
<comment type="caution">
    <text evidence="1">The sequence shown here is derived from an EMBL/GenBank/DDBJ whole genome shotgun (WGS) entry which is preliminary data.</text>
</comment>
<keyword evidence="2" id="KW-1185">Reference proteome</keyword>
<dbReference type="EMBL" id="JYDO01000200">
    <property type="protein sequence ID" value="KRZ67346.1"/>
    <property type="molecule type" value="Genomic_DNA"/>
</dbReference>
<protein>
    <submittedName>
        <fullName evidence="1">Uncharacterized protein</fullName>
    </submittedName>
</protein>
<sequence length="274" mass="31821">MRYLFLTFKEYQQKTKRSGKVFQDSITCHPSCELLDRENSLFSQWIKLCSEDDLVSLLRNVNLKDCYYMTTQAWNSISGSTLPVSWNKLLGYNEKCVNQSIDCDNDCTTQWRIDENKDVEEPSHSENYSCLKIGLKWLEHEKEFSATQLMLMRHIRDVAAQKKPSSFKQKLITDYMEYNTNLSESGFFMFLNENIGHFRFLIDKEASLVHYPATLIALASAFFPAYCTSPPTARLQAMSPRTACLRWQMAPRIGPRYSSRLYTQQMHGVVSSET</sequence>
<reference evidence="1 2" key="1">
    <citation type="submission" date="2015-01" db="EMBL/GenBank/DDBJ databases">
        <title>Evolution of Trichinella species and genotypes.</title>
        <authorList>
            <person name="Korhonen P.K."/>
            <person name="Edoardo P."/>
            <person name="Giuseppe L.R."/>
            <person name="Gasser R.B."/>
        </authorList>
    </citation>
    <scope>NUCLEOTIDE SEQUENCE [LARGE SCALE GENOMIC DNA]</scope>
    <source>
        <strain evidence="1">ISS1980</strain>
    </source>
</reference>
<dbReference type="AlphaFoldDB" id="A0A0V1M7G8"/>
<proteinExistence type="predicted"/>
<gene>
    <name evidence="1" type="ORF">T10_1243</name>
</gene>
<evidence type="ECO:0000313" key="2">
    <source>
        <dbReference type="Proteomes" id="UP000054843"/>
    </source>
</evidence>
<dbReference type="Proteomes" id="UP000054843">
    <property type="component" value="Unassembled WGS sequence"/>
</dbReference>
<evidence type="ECO:0000313" key="1">
    <source>
        <dbReference type="EMBL" id="KRZ67346.1"/>
    </source>
</evidence>